<sequence>MPSTGYTKRSRFPSHLLSKYCMKSKPGVIHFPSLYAKHRQCLASTNNQTPKGTIGSIHISCLYHFAITLVTRPILISTFADCSVQHSPLHSQLASACLNASVYFVQACHEAYKAHILLGNMCIMKALLFAVGLVLGFDMFAKRETNCSIETAFRQAREVLDFLGV</sequence>
<dbReference type="EMBL" id="ML977502">
    <property type="protein sequence ID" value="KAF2131461.1"/>
    <property type="molecule type" value="Genomic_DNA"/>
</dbReference>
<keyword evidence="1" id="KW-0812">Transmembrane</keyword>
<protein>
    <submittedName>
        <fullName evidence="2">Uncharacterized protein</fullName>
    </submittedName>
</protein>
<evidence type="ECO:0000313" key="3">
    <source>
        <dbReference type="Proteomes" id="UP000799771"/>
    </source>
</evidence>
<proteinExistence type="predicted"/>
<dbReference type="AlphaFoldDB" id="A0A6A6ALW1"/>
<keyword evidence="3" id="KW-1185">Reference proteome</keyword>
<accession>A0A6A6ALW1</accession>
<feature type="transmembrane region" description="Helical" evidence="1">
    <location>
        <begin position="122"/>
        <end position="141"/>
    </location>
</feature>
<evidence type="ECO:0000256" key="1">
    <source>
        <dbReference type="SAM" id="Phobius"/>
    </source>
</evidence>
<keyword evidence="1" id="KW-1133">Transmembrane helix</keyword>
<dbReference type="OrthoDB" id="4064873at2759"/>
<name>A0A6A6ALW1_9PLEO</name>
<dbReference type="CDD" id="cd12148">
    <property type="entry name" value="fungal_TF_MHR"/>
    <property type="match status" value="1"/>
</dbReference>
<reference evidence="2" key="1">
    <citation type="journal article" date="2020" name="Stud. Mycol.">
        <title>101 Dothideomycetes genomes: a test case for predicting lifestyles and emergence of pathogens.</title>
        <authorList>
            <person name="Haridas S."/>
            <person name="Albert R."/>
            <person name="Binder M."/>
            <person name="Bloem J."/>
            <person name="Labutti K."/>
            <person name="Salamov A."/>
            <person name="Andreopoulos B."/>
            <person name="Baker S."/>
            <person name="Barry K."/>
            <person name="Bills G."/>
            <person name="Bluhm B."/>
            <person name="Cannon C."/>
            <person name="Castanera R."/>
            <person name="Culley D."/>
            <person name="Daum C."/>
            <person name="Ezra D."/>
            <person name="Gonzalez J."/>
            <person name="Henrissat B."/>
            <person name="Kuo A."/>
            <person name="Liang C."/>
            <person name="Lipzen A."/>
            <person name="Lutzoni F."/>
            <person name="Magnuson J."/>
            <person name="Mondo S."/>
            <person name="Nolan M."/>
            <person name="Ohm R."/>
            <person name="Pangilinan J."/>
            <person name="Park H.-J."/>
            <person name="Ramirez L."/>
            <person name="Alfaro M."/>
            <person name="Sun H."/>
            <person name="Tritt A."/>
            <person name="Yoshinaga Y."/>
            <person name="Zwiers L.-H."/>
            <person name="Turgeon B."/>
            <person name="Goodwin S."/>
            <person name="Spatafora J."/>
            <person name="Crous P."/>
            <person name="Grigoriev I."/>
        </authorList>
    </citation>
    <scope>NUCLEOTIDE SEQUENCE</scope>
    <source>
        <strain evidence="2">CBS 119687</strain>
    </source>
</reference>
<keyword evidence="1" id="KW-0472">Membrane</keyword>
<gene>
    <name evidence="2" type="ORF">P153DRAFT_365047</name>
</gene>
<dbReference type="RefSeq" id="XP_033525848.1">
    <property type="nucleotide sequence ID" value="XM_033667742.1"/>
</dbReference>
<dbReference type="Proteomes" id="UP000799771">
    <property type="component" value="Unassembled WGS sequence"/>
</dbReference>
<evidence type="ECO:0000313" key="2">
    <source>
        <dbReference type="EMBL" id="KAF2131461.1"/>
    </source>
</evidence>
<dbReference type="GeneID" id="54408174"/>
<organism evidence="2 3">
    <name type="scientific">Dothidotthia symphoricarpi CBS 119687</name>
    <dbReference type="NCBI Taxonomy" id="1392245"/>
    <lineage>
        <taxon>Eukaryota</taxon>
        <taxon>Fungi</taxon>
        <taxon>Dikarya</taxon>
        <taxon>Ascomycota</taxon>
        <taxon>Pezizomycotina</taxon>
        <taxon>Dothideomycetes</taxon>
        <taxon>Pleosporomycetidae</taxon>
        <taxon>Pleosporales</taxon>
        <taxon>Dothidotthiaceae</taxon>
        <taxon>Dothidotthia</taxon>
    </lineage>
</organism>